<evidence type="ECO:0000256" key="2">
    <source>
        <dbReference type="ARBA" id="ARBA00012438"/>
    </source>
</evidence>
<sequence length="103" mass="11326">MINESLDMSRIEAGRVTLSPEAFDVHELVHEVAGTVRPLIERGGNRLQLTGTDGIGEIYTDRVKVRQCLLNLLTNAAKFTKDGEVVLGAKAETDAEGRQLCRF</sequence>
<dbReference type="PANTHER" id="PTHR43711:SF1">
    <property type="entry name" value="HISTIDINE KINASE 1"/>
    <property type="match status" value="1"/>
</dbReference>
<dbReference type="Gene3D" id="3.30.565.10">
    <property type="entry name" value="Histidine kinase-like ATPase, C-terminal domain"/>
    <property type="match status" value="1"/>
</dbReference>
<organism evidence="6">
    <name type="scientific">marine metagenome</name>
    <dbReference type="NCBI Taxonomy" id="408172"/>
    <lineage>
        <taxon>unclassified sequences</taxon>
        <taxon>metagenomes</taxon>
        <taxon>ecological metagenomes</taxon>
    </lineage>
</organism>
<gene>
    <name evidence="6" type="ORF">METZ01_LOCUS203710</name>
</gene>
<dbReference type="InterPro" id="IPR050736">
    <property type="entry name" value="Sensor_HK_Regulatory"/>
</dbReference>
<protein>
    <recommendedName>
        <fullName evidence="2">histidine kinase</fullName>
        <ecNumber evidence="2">2.7.13.3</ecNumber>
    </recommendedName>
</protein>
<evidence type="ECO:0000256" key="5">
    <source>
        <dbReference type="ARBA" id="ARBA00023012"/>
    </source>
</evidence>
<dbReference type="PANTHER" id="PTHR43711">
    <property type="entry name" value="TWO-COMPONENT HISTIDINE KINASE"/>
    <property type="match status" value="1"/>
</dbReference>
<name>A0A382EJ64_9ZZZZ</name>
<feature type="non-terminal residue" evidence="6">
    <location>
        <position position="103"/>
    </location>
</feature>
<evidence type="ECO:0000256" key="4">
    <source>
        <dbReference type="ARBA" id="ARBA00022777"/>
    </source>
</evidence>
<keyword evidence="4" id="KW-0418">Kinase</keyword>
<reference evidence="6" key="1">
    <citation type="submission" date="2018-05" db="EMBL/GenBank/DDBJ databases">
        <authorList>
            <person name="Lanie J.A."/>
            <person name="Ng W.-L."/>
            <person name="Kazmierczak K.M."/>
            <person name="Andrzejewski T.M."/>
            <person name="Davidsen T.M."/>
            <person name="Wayne K.J."/>
            <person name="Tettelin H."/>
            <person name="Glass J.I."/>
            <person name="Rusch D."/>
            <person name="Podicherti R."/>
            <person name="Tsui H.-C.T."/>
            <person name="Winkler M.E."/>
        </authorList>
    </citation>
    <scope>NUCLEOTIDE SEQUENCE</scope>
</reference>
<dbReference type="EC" id="2.7.13.3" evidence="2"/>
<evidence type="ECO:0000256" key="3">
    <source>
        <dbReference type="ARBA" id="ARBA00022679"/>
    </source>
</evidence>
<keyword evidence="5" id="KW-0902">Two-component regulatory system</keyword>
<evidence type="ECO:0000256" key="1">
    <source>
        <dbReference type="ARBA" id="ARBA00000085"/>
    </source>
</evidence>
<dbReference type="AlphaFoldDB" id="A0A382EJ64"/>
<dbReference type="EMBL" id="UINC01044849">
    <property type="protein sequence ID" value="SVB50856.1"/>
    <property type="molecule type" value="Genomic_DNA"/>
</dbReference>
<evidence type="ECO:0000313" key="6">
    <source>
        <dbReference type="EMBL" id="SVB50856.1"/>
    </source>
</evidence>
<proteinExistence type="predicted"/>
<dbReference type="InterPro" id="IPR036890">
    <property type="entry name" value="HATPase_C_sf"/>
</dbReference>
<keyword evidence="3" id="KW-0808">Transferase</keyword>
<dbReference type="GO" id="GO:0000160">
    <property type="term" value="P:phosphorelay signal transduction system"/>
    <property type="evidence" value="ECO:0007669"/>
    <property type="project" value="UniProtKB-KW"/>
</dbReference>
<comment type="catalytic activity">
    <reaction evidence="1">
        <text>ATP + protein L-histidine = ADP + protein N-phospho-L-histidine.</text>
        <dbReference type="EC" id="2.7.13.3"/>
    </reaction>
</comment>
<accession>A0A382EJ64</accession>
<dbReference type="SUPFAM" id="SSF55874">
    <property type="entry name" value="ATPase domain of HSP90 chaperone/DNA topoisomerase II/histidine kinase"/>
    <property type="match status" value="1"/>
</dbReference>
<dbReference type="GO" id="GO:0004673">
    <property type="term" value="F:protein histidine kinase activity"/>
    <property type="evidence" value="ECO:0007669"/>
    <property type="project" value="UniProtKB-EC"/>
</dbReference>